<dbReference type="PROSITE" id="PS51473">
    <property type="entry name" value="GNK2"/>
    <property type="match status" value="2"/>
</dbReference>
<dbReference type="Pfam" id="PF01657">
    <property type="entry name" value="Stress-antifung"/>
    <property type="match status" value="2"/>
</dbReference>
<dbReference type="GO" id="GO:0005576">
    <property type="term" value="C:extracellular region"/>
    <property type="evidence" value="ECO:0007669"/>
    <property type="project" value="UniProtKB-SubCell"/>
</dbReference>
<dbReference type="GO" id="GO:0009506">
    <property type="term" value="C:plasmodesma"/>
    <property type="evidence" value="ECO:0000318"/>
    <property type="project" value="GO_Central"/>
</dbReference>
<evidence type="ECO:0000313" key="6">
    <source>
        <dbReference type="Proteomes" id="UP000189703"/>
    </source>
</evidence>
<dbReference type="Proteomes" id="UP000189703">
    <property type="component" value="Unplaced"/>
</dbReference>
<dbReference type="OMA" id="SLECERC"/>
<dbReference type="PANTHER" id="PTHR32411">
    <property type="entry name" value="CYSTEINE-RICH REPEAT SECRETORY PROTEIN 38-RELATED"/>
    <property type="match status" value="1"/>
</dbReference>
<evidence type="ECO:0000256" key="3">
    <source>
        <dbReference type="ARBA" id="ARBA00022729"/>
    </source>
</evidence>
<keyword evidence="2" id="KW-0964">Secreted</keyword>
<dbReference type="Gene3D" id="3.30.430.20">
    <property type="entry name" value="Gnk2 domain, C-X8-C-X2-C motif"/>
    <property type="match status" value="2"/>
</dbReference>
<dbReference type="eggNOG" id="ENOG502RZ7M">
    <property type="taxonomic scope" value="Eukaryota"/>
</dbReference>
<proteinExistence type="inferred from homology"/>
<gene>
    <name evidence="7" type="primary">LOC104602917</name>
</gene>
<keyword evidence="3" id="KW-0732">Signal</keyword>
<dbReference type="InterPro" id="IPR002902">
    <property type="entry name" value="GNK2"/>
</dbReference>
<protein>
    <submittedName>
        <fullName evidence="7">Cysteine-rich repeat secretory protein 38-like</fullName>
    </submittedName>
</protein>
<evidence type="ECO:0000256" key="4">
    <source>
        <dbReference type="ARBA" id="ARBA00022737"/>
    </source>
</evidence>
<reference evidence="7" key="1">
    <citation type="submission" date="2025-08" db="UniProtKB">
        <authorList>
            <consortium name="RefSeq"/>
        </authorList>
    </citation>
    <scope>IDENTIFICATION</scope>
</reference>
<accession>A0A1U8AQU9</accession>
<dbReference type="GeneID" id="104602917"/>
<evidence type="ECO:0000313" key="7">
    <source>
        <dbReference type="RefSeq" id="XP_010265088.1"/>
    </source>
</evidence>
<dbReference type="AlphaFoldDB" id="A0A1U8AQU9"/>
<dbReference type="RefSeq" id="XP_010265088.1">
    <property type="nucleotide sequence ID" value="XM_010266786.1"/>
</dbReference>
<dbReference type="CDD" id="cd23509">
    <property type="entry name" value="Gnk2-like"/>
    <property type="match status" value="2"/>
</dbReference>
<name>A0A1U8AQU9_NELNU</name>
<dbReference type="InterPro" id="IPR038408">
    <property type="entry name" value="GNK2_sf"/>
</dbReference>
<evidence type="ECO:0000256" key="5">
    <source>
        <dbReference type="ARBA" id="ARBA00038515"/>
    </source>
</evidence>
<dbReference type="OrthoDB" id="1734439at2759"/>
<dbReference type="KEGG" id="nnu:104602917"/>
<comment type="subcellular location">
    <subcellularLocation>
        <location evidence="1">Secreted</location>
    </subcellularLocation>
</comment>
<dbReference type="InterPro" id="IPR050581">
    <property type="entry name" value="CRR_secretory_protein"/>
</dbReference>
<keyword evidence="4" id="KW-0677">Repeat</keyword>
<dbReference type="PANTHER" id="PTHR32411:SF43">
    <property type="entry name" value="CYSTEINE-RICH REPEAT SECRETORY PROTEIN 38"/>
    <property type="match status" value="1"/>
</dbReference>
<evidence type="ECO:0000256" key="1">
    <source>
        <dbReference type="ARBA" id="ARBA00004613"/>
    </source>
</evidence>
<keyword evidence="6" id="KW-1185">Reference proteome</keyword>
<evidence type="ECO:0000256" key="2">
    <source>
        <dbReference type="ARBA" id="ARBA00022525"/>
    </source>
</evidence>
<sequence length="330" mass="35917">MDSVHSLDSLVLSLFLFLYCCNSPASPLPSLLALNCNPPPTNNTSTDNKAIEALLHNLTTQVTKTSFAISTVSLNANRFDGIMQCRLDLSPTACALCVRFAKRSISGVCPSSEAVTAWFDGCYLHYYNHYKFSRRIGIPVSTQSSQIYVMDRAKFQLALQTLLLQLRAGISLPSHLGFFNGKILYGANSSRVYALAECIRSVPLKECEVCMDKGIEKLYECCGGREGGVVVAGDCVIRFETYQFFSGQMFYAGGSDSGGWSGIVSYDESENGNGWQGLKVKVAWGWFVGVACLSGLVLGAWLLRRKVVNRAKVGIAGTENGDKVECKVVA</sequence>
<comment type="similarity">
    <text evidence="5">Belongs to the cysteine-rich repeat secretory protein family.</text>
</comment>
<organism evidence="6 7">
    <name type="scientific">Nelumbo nucifera</name>
    <name type="common">Sacred lotus</name>
    <dbReference type="NCBI Taxonomy" id="4432"/>
    <lineage>
        <taxon>Eukaryota</taxon>
        <taxon>Viridiplantae</taxon>
        <taxon>Streptophyta</taxon>
        <taxon>Embryophyta</taxon>
        <taxon>Tracheophyta</taxon>
        <taxon>Spermatophyta</taxon>
        <taxon>Magnoliopsida</taxon>
        <taxon>Proteales</taxon>
        <taxon>Nelumbonaceae</taxon>
        <taxon>Nelumbo</taxon>
    </lineage>
</organism>